<gene>
    <name evidence="1" type="ORF">GGR06_003202</name>
</gene>
<evidence type="ECO:0000313" key="1">
    <source>
        <dbReference type="EMBL" id="MBB4045390.1"/>
    </source>
</evidence>
<organism evidence="1 2">
    <name type="scientific">Bacteroides reticulotermitis</name>
    <dbReference type="NCBI Taxonomy" id="1133319"/>
    <lineage>
        <taxon>Bacteria</taxon>
        <taxon>Pseudomonadati</taxon>
        <taxon>Bacteroidota</taxon>
        <taxon>Bacteroidia</taxon>
        <taxon>Bacteroidales</taxon>
        <taxon>Bacteroidaceae</taxon>
        <taxon>Bacteroides</taxon>
    </lineage>
</organism>
<dbReference type="EMBL" id="JACIER010000014">
    <property type="protein sequence ID" value="MBB4045390.1"/>
    <property type="molecule type" value="Genomic_DNA"/>
</dbReference>
<name>A0A840CZV8_9BACE</name>
<dbReference type="Proteomes" id="UP000560658">
    <property type="component" value="Unassembled WGS sequence"/>
</dbReference>
<sequence>MPLTLIWDRSSENLDPEVIYLPPMVESTSTNRFIK</sequence>
<comment type="caution">
    <text evidence="1">The sequence shown here is derived from an EMBL/GenBank/DDBJ whole genome shotgun (WGS) entry which is preliminary data.</text>
</comment>
<evidence type="ECO:0000313" key="2">
    <source>
        <dbReference type="Proteomes" id="UP000560658"/>
    </source>
</evidence>
<accession>A0A840CZV8</accession>
<proteinExistence type="predicted"/>
<protein>
    <submittedName>
        <fullName evidence="1">Uncharacterized protein</fullName>
    </submittedName>
</protein>
<reference evidence="1" key="1">
    <citation type="submission" date="2020-08" db="EMBL/GenBank/DDBJ databases">
        <title>Genomic Encyclopedia of Type Strains, Phase IV (KMG-IV): sequencing the most valuable type-strain genomes for metagenomic binning, comparative biology and taxonomic classification.</title>
        <authorList>
            <person name="Goeker M."/>
        </authorList>
    </citation>
    <scope>NUCLEOTIDE SEQUENCE [LARGE SCALE GENOMIC DNA]</scope>
    <source>
        <strain evidence="1">DSM 105720</strain>
    </source>
</reference>
<keyword evidence="2" id="KW-1185">Reference proteome</keyword>
<dbReference type="AlphaFoldDB" id="A0A840CZV8"/>